<dbReference type="PANTHER" id="PTHR30409">
    <property type="entry name" value="CARBAMATE KINASE"/>
    <property type="match status" value="1"/>
</dbReference>
<dbReference type="GO" id="GO:0019546">
    <property type="term" value="P:L-arginine deiminase pathway"/>
    <property type="evidence" value="ECO:0007669"/>
    <property type="project" value="TreeGrafter"/>
</dbReference>
<dbReference type="Proteomes" id="UP000326500">
    <property type="component" value="Unassembled WGS sequence"/>
</dbReference>
<evidence type="ECO:0000256" key="5">
    <source>
        <dbReference type="NCBIfam" id="TIGR00746"/>
    </source>
</evidence>
<keyword evidence="4 6" id="KW-0418">Kinase</keyword>
<comment type="similarity">
    <text evidence="1 6">Belongs to the carbamate kinase family.</text>
</comment>
<feature type="transmembrane region" description="Helical" evidence="7">
    <location>
        <begin position="177"/>
        <end position="199"/>
    </location>
</feature>
<evidence type="ECO:0000256" key="1">
    <source>
        <dbReference type="ARBA" id="ARBA00011066"/>
    </source>
</evidence>
<evidence type="ECO:0000256" key="3">
    <source>
        <dbReference type="ARBA" id="ARBA00022679"/>
    </source>
</evidence>
<dbReference type="CDD" id="cd04235">
    <property type="entry name" value="AAK_CK"/>
    <property type="match status" value="1"/>
</dbReference>
<keyword evidence="10" id="KW-1185">Reference proteome</keyword>
<dbReference type="InterPro" id="IPR001048">
    <property type="entry name" value="Asp/Glu/Uridylate_kinase"/>
</dbReference>
<dbReference type="SUPFAM" id="SSF53633">
    <property type="entry name" value="Carbamate kinase-like"/>
    <property type="match status" value="1"/>
</dbReference>
<organism evidence="9 10">
    <name type="scientific">Methanoculleus thermophilus</name>
    <dbReference type="NCBI Taxonomy" id="2200"/>
    <lineage>
        <taxon>Archaea</taxon>
        <taxon>Methanobacteriati</taxon>
        <taxon>Methanobacteriota</taxon>
        <taxon>Stenosarchaea group</taxon>
        <taxon>Methanomicrobia</taxon>
        <taxon>Methanomicrobiales</taxon>
        <taxon>Methanomicrobiaceae</taxon>
        <taxon>Methanoculleus</taxon>
    </lineage>
</organism>
<dbReference type="Gene3D" id="3.40.1160.10">
    <property type="entry name" value="Acetylglutamate kinase-like"/>
    <property type="match status" value="1"/>
</dbReference>
<dbReference type="RefSeq" id="WP_066958742.1">
    <property type="nucleotide sequence ID" value="NZ_BCNX01000012.1"/>
</dbReference>
<dbReference type="InterPro" id="IPR003964">
    <property type="entry name" value="Carb_kinase"/>
</dbReference>
<dbReference type="GO" id="GO:0008804">
    <property type="term" value="F:carbamate kinase activity"/>
    <property type="evidence" value="ECO:0007669"/>
    <property type="project" value="UniProtKB-UniRule"/>
</dbReference>
<dbReference type="NCBIfam" id="TIGR00746">
    <property type="entry name" value="arcC"/>
    <property type="match status" value="1"/>
</dbReference>
<keyword evidence="3 6" id="KW-0808">Transferase</keyword>
<dbReference type="PRINTS" id="PR01469">
    <property type="entry name" value="CARBMTKINASE"/>
</dbReference>
<dbReference type="OrthoDB" id="31128at2157"/>
<dbReference type="NCBIfam" id="NF009007">
    <property type="entry name" value="PRK12352.1"/>
    <property type="match status" value="1"/>
</dbReference>
<dbReference type="FunFam" id="3.40.1160.10:FF:000007">
    <property type="entry name" value="Carbamate kinase"/>
    <property type="match status" value="1"/>
</dbReference>
<sequence length="314" mass="33058">MGKRGVVIALGGNAILRHRETGTAEEQAANVRRASHEIAGIVGEGYAVVITHGNGPQVGDILLKNEMAKDVLPPMPLDVCGAESQGMIGYLLQQSMQEALTAAGIGCPVATVLTQTLVAGDDPAFENPTKPIGPFYTAMQARRLQEEMGWRMVQIPRQGYRRVVPSPRPIALMEGEAILRLFLAGVIVIAAGGGGVPVVAKPGSMLRGVEAVVDKDYTAALLARLVGAIDLLILTDVERVAVNYGRPGQQDIHEMTVAEARDHLAAGQFPPGSMGPKIESAIDFLEAGGERAIIASLEQASLALSGRAGTLIHR</sequence>
<feature type="domain" description="Aspartate/glutamate/uridylate kinase" evidence="8">
    <location>
        <begin position="6"/>
        <end position="296"/>
    </location>
</feature>
<dbReference type="AlphaFoldDB" id="A0A1G9BD42"/>
<dbReference type="STRING" id="2200.GCA_001571405_02160"/>
<reference evidence="9 10" key="1">
    <citation type="submission" date="2016-10" db="EMBL/GenBank/DDBJ databases">
        <authorList>
            <person name="Varghese N."/>
            <person name="Submissions S."/>
        </authorList>
    </citation>
    <scope>NUCLEOTIDE SEQUENCE [LARGE SCALE GENOMIC DNA]</scope>
    <source>
        <strain evidence="9 10">DSM 2373</strain>
    </source>
</reference>
<dbReference type="Pfam" id="PF00696">
    <property type="entry name" value="AA_kinase"/>
    <property type="match status" value="1"/>
</dbReference>
<dbReference type="EMBL" id="FNFT01000009">
    <property type="protein sequence ID" value="SDK37407.1"/>
    <property type="molecule type" value="Genomic_DNA"/>
</dbReference>
<dbReference type="PIRSF" id="PIRSF000723">
    <property type="entry name" value="Carbamate_kin"/>
    <property type="match status" value="1"/>
</dbReference>
<proteinExistence type="inferred from homology"/>
<evidence type="ECO:0000256" key="7">
    <source>
        <dbReference type="SAM" id="Phobius"/>
    </source>
</evidence>
<dbReference type="PANTHER" id="PTHR30409:SF1">
    <property type="entry name" value="CARBAMATE KINASE-RELATED"/>
    <property type="match status" value="1"/>
</dbReference>
<name>A0A1G9BD42_9EURY</name>
<evidence type="ECO:0000256" key="2">
    <source>
        <dbReference type="ARBA" id="ARBA00020752"/>
    </source>
</evidence>
<dbReference type="InterPro" id="IPR036393">
    <property type="entry name" value="AceGlu_kinase-like_sf"/>
</dbReference>
<protein>
    <recommendedName>
        <fullName evidence="2 5">Carbamate kinase</fullName>
    </recommendedName>
</protein>
<evidence type="ECO:0000256" key="6">
    <source>
        <dbReference type="PIRNR" id="PIRNR000723"/>
    </source>
</evidence>
<keyword evidence="7" id="KW-1133">Transmembrane helix</keyword>
<keyword evidence="7" id="KW-0812">Transmembrane</keyword>
<accession>A0A1G9BD42</accession>
<evidence type="ECO:0000313" key="9">
    <source>
        <dbReference type="EMBL" id="SDK37407.1"/>
    </source>
</evidence>
<evidence type="ECO:0000259" key="8">
    <source>
        <dbReference type="Pfam" id="PF00696"/>
    </source>
</evidence>
<keyword evidence="7" id="KW-0472">Membrane</keyword>
<evidence type="ECO:0000256" key="4">
    <source>
        <dbReference type="ARBA" id="ARBA00022777"/>
    </source>
</evidence>
<gene>
    <name evidence="9" type="ORF">SAMN04488571_1099</name>
</gene>
<evidence type="ECO:0000313" key="10">
    <source>
        <dbReference type="Proteomes" id="UP000326500"/>
    </source>
</evidence>
<dbReference type="GO" id="GO:0005829">
    <property type="term" value="C:cytosol"/>
    <property type="evidence" value="ECO:0007669"/>
    <property type="project" value="TreeGrafter"/>
</dbReference>